<dbReference type="PANTHER" id="PTHR24198:SF165">
    <property type="entry name" value="ANKYRIN REPEAT-CONTAINING PROTEIN-RELATED"/>
    <property type="match status" value="1"/>
</dbReference>
<dbReference type="InterPro" id="IPR002110">
    <property type="entry name" value="Ankyrin_rpt"/>
</dbReference>
<name>A0ABV9GV41_9BURK</name>
<dbReference type="InterPro" id="IPR006311">
    <property type="entry name" value="TAT_signal"/>
</dbReference>
<keyword evidence="4" id="KW-0732">Signal</keyword>
<dbReference type="PRINTS" id="PR01415">
    <property type="entry name" value="ANKYRIN"/>
</dbReference>
<dbReference type="PROSITE" id="PS50088">
    <property type="entry name" value="ANK_REPEAT"/>
    <property type="match status" value="3"/>
</dbReference>
<organism evidence="5 6">
    <name type="scientific">Comamonas nitrativorans</name>
    <dbReference type="NCBI Taxonomy" id="108437"/>
    <lineage>
        <taxon>Bacteria</taxon>
        <taxon>Pseudomonadati</taxon>
        <taxon>Pseudomonadota</taxon>
        <taxon>Betaproteobacteria</taxon>
        <taxon>Burkholderiales</taxon>
        <taxon>Comamonadaceae</taxon>
        <taxon>Comamonas</taxon>
    </lineage>
</organism>
<dbReference type="Gene3D" id="1.25.40.20">
    <property type="entry name" value="Ankyrin repeat-containing domain"/>
    <property type="match status" value="2"/>
</dbReference>
<feature type="repeat" description="ANK" evidence="3">
    <location>
        <begin position="168"/>
        <end position="200"/>
    </location>
</feature>
<gene>
    <name evidence="5" type="ORF">ACFO3A_02910</name>
</gene>
<feature type="repeat" description="ANK" evidence="3">
    <location>
        <begin position="101"/>
        <end position="129"/>
    </location>
</feature>
<feature type="repeat" description="ANK" evidence="3">
    <location>
        <begin position="131"/>
        <end position="156"/>
    </location>
</feature>
<dbReference type="EMBL" id="JBHSEW010000002">
    <property type="protein sequence ID" value="MFC4621165.1"/>
    <property type="molecule type" value="Genomic_DNA"/>
</dbReference>
<feature type="chain" id="PRO_5045062645" evidence="4">
    <location>
        <begin position="34"/>
        <end position="235"/>
    </location>
</feature>
<comment type="caution">
    <text evidence="5">The sequence shown here is derived from an EMBL/GenBank/DDBJ whole genome shotgun (WGS) entry which is preliminary data.</text>
</comment>
<keyword evidence="1" id="KW-0677">Repeat</keyword>
<sequence length="235" mass="25306">MMRRRQTVRLLLRPILGMAAAALLAGAALPAAADALEDFRTAIVRDNDRAVVNLLLRGMDANMVDAQGQPALVRALRLESWRAADALLLAPGLNVDAANPQGETALMLACNKGRLDFVQRLLAKGAAVNRPGWTPLHYAASADHPDSVAIARLLVQEHYAYIDAASPNGSTPLMLAAQYGSQAMVELLLEEGADVQLRNQLGLSAIDFAQRSQRGYLADILQAGLRSQRRTPPAW</sequence>
<evidence type="ECO:0000256" key="4">
    <source>
        <dbReference type="SAM" id="SignalP"/>
    </source>
</evidence>
<feature type="signal peptide" evidence="4">
    <location>
        <begin position="1"/>
        <end position="33"/>
    </location>
</feature>
<accession>A0ABV9GV41</accession>
<dbReference type="Proteomes" id="UP001595967">
    <property type="component" value="Unassembled WGS sequence"/>
</dbReference>
<dbReference type="Pfam" id="PF00023">
    <property type="entry name" value="Ank"/>
    <property type="match status" value="1"/>
</dbReference>
<dbReference type="PROSITE" id="PS50297">
    <property type="entry name" value="ANK_REP_REGION"/>
    <property type="match status" value="2"/>
</dbReference>
<evidence type="ECO:0000256" key="1">
    <source>
        <dbReference type="ARBA" id="ARBA00022737"/>
    </source>
</evidence>
<reference evidence="6" key="1">
    <citation type="journal article" date="2019" name="Int. J. Syst. Evol. Microbiol.">
        <title>The Global Catalogue of Microorganisms (GCM) 10K type strain sequencing project: providing services to taxonomists for standard genome sequencing and annotation.</title>
        <authorList>
            <consortium name="The Broad Institute Genomics Platform"/>
            <consortium name="The Broad Institute Genome Sequencing Center for Infectious Disease"/>
            <person name="Wu L."/>
            <person name="Ma J."/>
        </authorList>
    </citation>
    <scope>NUCLEOTIDE SEQUENCE [LARGE SCALE GENOMIC DNA]</scope>
    <source>
        <strain evidence="6">JCM 11650</strain>
    </source>
</reference>
<keyword evidence="2 3" id="KW-0040">ANK repeat</keyword>
<dbReference type="Pfam" id="PF12796">
    <property type="entry name" value="Ank_2"/>
    <property type="match status" value="1"/>
</dbReference>
<proteinExistence type="predicted"/>
<dbReference type="PROSITE" id="PS51318">
    <property type="entry name" value="TAT"/>
    <property type="match status" value="1"/>
</dbReference>
<evidence type="ECO:0000256" key="3">
    <source>
        <dbReference type="PROSITE-ProRule" id="PRU00023"/>
    </source>
</evidence>
<dbReference type="SUPFAM" id="SSF48403">
    <property type="entry name" value="Ankyrin repeat"/>
    <property type="match status" value="1"/>
</dbReference>
<keyword evidence="6" id="KW-1185">Reference proteome</keyword>
<dbReference type="PANTHER" id="PTHR24198">
    <property type="entry name" value="ANKYRIN REPEAT AND PROTEIN KINASE DOMAIN-CONTAINING PROTEIN"/>
    <property type="match status" value="1"/>
</dbReference>
<dbReference type="SMART" id="SM00248">
    <property type="entry name" value="ANK"/>
    <property type="match status" value="3"/>
</dbReference>
<evidence type="ECO:0000313" key="6">
    <source>
        <dbReference type="Proteomes" id="UP001595967"/>
    </source>
</evidence>
<protein>
    <submittedName>
        <fullName evidence="5">Ankyrin repeat domain-containing protein</fullName>
    </submittedName>
</protein>
<evidence type="ECO:0000313" key="5">
    <source>
        <dbReference type="EMBL" id="MFC4621165.1"/>
    </source>
</evidence>
<dbReference type="RefSeq" id="WP_377723842.1">
    <property type="nucleotide sequence ID" value="NZ_JBHSEW010000002.1"/>
</dbReference>
<dbReference type="InterPro" id="IPR036770">
    <property type="entry name" value="Ankyrin_rpt-contain_sf"/>
</dbReference>
<evidence type="ECO:0000256" key="2">
    <source>
        <dbReference type="ARBA" id="ARBA00023043"/>
    </source>
</evidence>